<feature type="transmembrane region" description="Helical" evidence="6">
    <location>
        <begin position="313"/>
        <end position="330"/>
    </location>
</feature>
<dbReference type="SUPFAM" id="SSF90123">
    <property type="entry name" value="ABC transporter transmembrane region"/>
    <property type="match status" value="1"/>
</dbReference>
<dbReference type="InterPro" id="IPR050835">
    <property type="entry name" value="ABC_transporter_sub-D"/>
</dbReference>
<dbReference type="Pfam" id="PF05992">
    <property type="entry name" value="SbmA_BacA"/>
    <property type="match status" value="1"/>
</dbReference>
<comment type="caution">
    <text evidence="7">The sequence shown here is derived from an EMBL/GenBank/DDBJ whole genome shotgun (WGS) entry which is preliminary data.</text>
</comment>
<feature type="transmembrane region" description="Helical" evidence="6">
    <location>
        <begin position="145"/>
        <end position="168"/>
    </location>
</feature>
<keyword evidence="8" id="KW-1185">Reference proteome</keyword>
<dbReference type="PANTHER" id="PTHR11384">
    <property type="entry name" value="ATP-BINDING CASSETTE, SUB-FAMILY D MEMBER"/>
    <property type="match status" value="1"/>
</dbReference>
<evidence type="ECO:0000313" key="7">
    <source>
        <dbReference type="EMBL" id="MBP0617258.1"/>
    </source>
</evidence>
<evidence type="ECO:0000256" key="2">
    <source>
        <dbReference type="ARBA" id="ARBA00022448"/>
    </source>
</evidence>
<keyword evidence="3 6" id="KW-0812">Transmembrane</keyword>
<sequence>MFVSFFPRPKPFFLSLLVWTAIAIALWYAGGDQLGAQFGMPPFGPGLEPAVGISLFWSPPFLWFYLYFAAFTLPFYAFWRFYAPHPWMNWSILGSALILFTIYFQVQVSVAVNSWYGPFYDLIQAALGKTKPVSIGAFYGEMQTFAGLALVGVTLSVLTAFFVSHWIFRWRTAMNDYYMSHWQKLRLIEGASQRVQEDTMRFSTTTEDLGTSLVQSVMTLIAFLPVLVVLSAHITKLPLIGDVPYALVVAAILWAAFGTALLALVGIKLPGLEFKNQRVEAAYRKELVYGEDSAARAQPPTVFELFSHVRRNYFRLYFHYMYFNVARFAYLQTDVIFPMIILAPTIIAGAITLGIMNQILNAFEQVRTSFQYLVNSWTTIVELLSIYKRLRGFEARIDGDPLPEIDQRWLAGQGTPAE</sequence>
<dbReference type="RefSeq" id="WP_209595805.1">
    <property type="nucleotide sequence ID" value="NZ_JAGJCF010000015.1"/>
</dbReference>
<proteinExistence type="predicted"/>
<feature type="transmembrane region" description="Helical" evidence="6">
    <location>
        <begin position="245"/>
        <end position="267"/>
    </location>
</feature>
<keyword evidence="4 6" id="KW-1133">Transmembrane helix</keyword>
<name>A0ABS4BKK8_9HYPH</name>
<protein>
    <submittedName>
        <fullName evidence="7">Peptide antibiotic transporter SbmA</fullName>
    </submittedName>
</protein>
<reference evidence="7 8" key="1">
    <citation type="submission" date="2021-04" db="EMBL/GenBank/DDBJ databases">
        <title>Whole genome sequence of Jiella sp. KSK16Y-1.</title>
        <authorList>
            <person name="Tuo L."/>
        </authorList>
    </citation>
    <scope>NUCLEOTIDE SEQUENCE [LARGE SCALE GENOMIC DNA]</scope>
    <source>
        <strain evidence="7 8">KSK16Y-1</strain>
    </source>
</reference>
<organism evidence="7 8">
    <name type="scientific">Jiella mangrovi</name>
    <dbReference type="NCBI Taxonomy" id="2821407"/>
    <lineage>
        <taxon>Bacteria</taxon>
        <taxon>Pseudomonadati</taxon>
        <taxon>Pseudomonadota</taxon>
        <taxon>Alphaproteobacteria</taxon>
        <taxon>Hyphomicrobiales</taxon>
        <taxon>Aurantimonadaceae</taxon>
        <taxon>Jiella</taxon>
    </lineage>
</organism>
<dbReference type="Proteomes" id="UP000678276">
    <property type="component" value="Unassembled WGS sequence"/>
</dbReference>
<evidence type="ECO:0000256" key="3">
    <source>
        <dbReference type="ARBA" id="ARBA00022692"/>
    </source>
</evidence>
<feature type="transmembrane region" description="Helical" evidence="6">
    <location>
        <begin position="91"/>
        <end position="112"/>
    </location>
</feature>
<dbReference type="InterPro" id="IPR009248">
    <property type="entry name" value="SbmA_BacA"/>
</dbReference>
<dbReference type="NCBIfam" id="NF008306">
    <property type="entry name" value="PRK11098.1"/>
    <property type="match status" value="1"/>
</dbReference>
<dbReference type="PANTHER" id="PTHR11384:SF59">
    <property type="entry name" value="LYSOSOMAL COBALAMIN TRANSPORTER ABCD4"/>
    <property type="match status" value="1"/>
</dbReference>
<evidence type="ECO:0000256" key="1">
    <source>
        <dbReference type="ARBA" id="ARBA00004651"/>
    </source>
</evidence>
<comment type="subcellular location">
    <subcellularLocation>
        <location evidence="1">Cell membrane</location>
        <topology evidence="1">Multi-pass membrane protein</topology>
    </subcellularLocation>
</comment>
<feature type="transmembrane region" description="Helical" evidence="6">
    <location>
        <begin position="12"/>
        <end position="30"/>
    </location>
</feature>
<dbReference type="NCBIfam" id="NF009036">
    <property type="entry name" value="PRK12369.1"/>
    <property type="match status" value="1"/>
</dbReference>
<evidence type="ECO:0000256" key="4">
    <source>
        <dbReference type="ARBA" id="ARBA00022989"/>
    </source>
</evidence>
<evidence type="ECO:0000256" key="5">
    <source>
        <dbReference type="ARBA" id="ARBA00023136"/>
    </source>
</evidence>
<accession>A0ABS4BKK8</accession>
<gene>
    <name evidence="7" type="primary">sbmA</name>
    <name evidence="7" type="ORF">J6595_16855</name>
</gene>
<feature type="transmembrane region" description="Helical" evidence="6">
    <location>
        <begin position="209"/>
        <end position="233"/>
    </location>
</feature>
<keyword evidence="2" id="KW-0813">Transport</keyword>
<keyword evidence="5 6" id="KW-0472">Membrane</keyword>
<feature type="transmembrane region" description="Helical" evidence="6">
    <location>
        <begin position="61"/>
        <end position="79"/>
    </location>
</feature>
<dbReference type="Gene3D" id="1.20.1560.10">
    <property type="entry name" value="ABC transporter type 1, transmembrane domain"/>
    <property type="match status" value="1"/>
</dbReference>
<dbReference type="EMBL" id="JAGJCF010000015">
    <property type="protein sequence ID" value="MBP0617258.1"/>
    <property type="molecule type" value="Genomic_DNA"/>
</dbReference>
<feature type="transmembrane region" description="Helical" evidence="6">
    <location>
        <begin position="336"/>
        <end position="360"/>
    </location>
</feature>
<evidence type="ECO:0000256" key="6">
    <source>
        <dbReference type="SAM" id="Phobius"/>
    </source>
</evidence>
<evidence type="ECO:0000313" key="8">
    <source>
        <dbReference type="Proteomes" id="UP000678276"/>
    </source>
</evidence>
<dbReference type="InterPro" id="IPR036640">
    <property type="entry name" value="ABC1_TM_sf"/>
</dbReference>